<sequence>MIRARNTAGGLLVAYVASLLAVFGAHGFQSTGERWWPNVLLFGSMLLVICGEVVLTIQQQRAMRRLRHQVSAVLTRGTDETRSVIRDDALLDIKRFDEWTRRYRLSWFDGTVLVESS</sequence>
<gene>
    <name evidence="2" type="ORF">EDF64_103411</name>
</gene>
<evidence type="ECO:0000313" key="3">
    <source>
        <dbReference type="Proteomes" id="UP000295764"/>
    </source>
</evidence>
<feature type="transmembrane region" description="Helical" evidence="1">
    <location>
        <begin position="12"/>
        <end position="29"/>
    </location>
</feature>
<comment type="caution">
    <text evidence="2">The sequence shown here is derived from an EMBL/GenBank/DDBJ whole genome shotgun (WGS) entry which is preliminary data.</text>
</comment>
<protein>
    <submittedName>
        <fullName evidence="2">Uncharacterized protein</fullName>
    </submittedName>
</protein>
<evidence type="ECO:0000313" key="2">
    <source>
        <dbReference type="EMBL" id="TDN45487.1"/>
    </source>
</evidence>
<name>A0A4R6DL26_9MICO</name>
<evidence type="ECO:0000256" key="1">
    <source>
        <dbReference type="SAM" id="Phobius"/>
    </source>
</evidence>
<reference evidence="2 3" key="1">
    <citation type="submission" date="2019-03" db="EMBL/GenBank/DDBJ databases">
        <title>Genomic analyses of the natural microbiome of Caenorhabditis elegans.</title>
        <authorList>
            <person name="Samuel B."/>
        </authorList>
    </citation>
    <scope>NUCLEOTIDE SEQUENCE [LARGE SCALE GENOMIC DNA]</scope>
    <source>
        <strain evidence="2 3">JUb65</strain>
    </source>
</reference>
<keyword evidence="1" id="KW-0472">Membrane</keyword>
<dbReference type="AlphaFoldDB" id="A0A4R6DL26"/>
<accession>A0A4R6DL26</accession>
<dbReference type="EMBL" id="SNVW01000003">
    <property type="protein sequence ID" value="TDN45487.1"/>
    <property type="molecule type" value="Genomic_DNA"/>
</dbReference>
<feature type="transmembrane region" description="Helical" evidence="1">
    <location>
        <begin position="35"/>
        <end position="57"/>
    </location>
</feature>
<dbReference type="Proteomes" id="UP000295764">
    <property type="component" value="Unassembled WGS sequence"/>
</dbReference>
<keyword evidence="1" id="KW-1133">Transmembrane helix</keyword>
<organism evidence="2 3">
    <name type="scientific">Curtobacterium flaccumfaciens</name>
    <dbReference type="NCBI Taxonomy" id="2035"/>
    <lineage>
        <taxon>Bacteria</taxon>
        <taxon>Bacillati</taxon>
        <taxon>Actinomycetota</taxon>
        <taxon>Actinomycetes</taxon>
        <taxon>Micrococcales</taxon>
        <taxon>Microbacteriaceae</taxon>
        <taxon>Curtobacterium</taxon>
    </lineage>
</organism>
<keyword evidence="1" id="KW-0812">Transmembrane</keyword>
<proteinExistence type="predicted"/>